<organism evidence="2 3">
    <name type="scientific">Bugula neritina</name>
    <name type="common">Brown bryozoan</name>
    <name type="synonym">Sertularia neritina</name>
    <dbReference type="NCBI Taxonomy" id="10212"/>
    <lineage>
        <taxon>Eukaryota</taxon>
        <taxon>Metazoa</taxon>
        <taxon>Spiralia</taxon>
        <taxon>Lophotrochozoa</taxon>
        <taxon>Bryozoa</taxon>
        <taxon>Gymnolaemata</taxon>
        <taxon>Cheilostomatida</taxon>
        <taxon>Flustrina</taxon>
        <taxon>Buguloidea</taxon>
        <taxon>Bugulidae</taxon>
        <taxon>Bugula</taxon>
    </lineage>
</organism>
<gene>
    <name evidence="2" type="ORF">EB796_009079</name>
</gene>
<dbReference type="InterPro" id="IPR011993">
    <property type="entry name" value="PH-like_dom_sf"/>
</dbReference>
<accession>A0A7J7K311</accession>
<dbReference type="SUPFAM" id="SSF50729">
    <property type="entry name" value="PH domain-like"/>
    <property type="match status" value="1"/>
</dbReference>
<dbReference type="AlphaFoldDB" id="A0A7J7K311"/>
<comment type="caution">
    <text evidence="2">The sequence shown here is derived from an EMBL/GenBank/DDBJ whole genome shotgun (WGS) entry which is preliminary data.</text>
</comment>
<dbReference type="GO" id="GO:0005096">
    <property type="term" value="F:GTPase activator activity"/>
    <property type="evidence" value="ECO:0007669"/>
    <property type="project" value="UniProtKB-KW"/>
</dbReference>
<dbReference type="PANTHER" id="PTHR23176">
    <property type="entry name" value="RHO/RAC/CDC GTPASE-ACTIVATING PROTEIN"/>
    <property type="match status" value="1"/>
</dbReference>
<keyword evidence="1" id="KW-0343">GTPase activation</keyword>
<dbReference type="Proteomes" id="UP000593567">
    <property type="component" value="Unassembled WGS sequence"/>
</dbReference>
<dbReference type="Gene3D" id="2.30.29.30">
    <property type="entry name" value="Pleckstrin-homology domain (PH domain)/Phosphotyrosine-binding domain (PTB)"/>
    <property type="match status" value="1"/>
</dbReference>
<dbReference type="PANTHER" id="PTHR23176:SF129">
    <property type="entry name" value="RHO GTPASE ACTIVATING PROTEIN AT 16F, ISOFORM E-RELATED"/>
    <property type="match status" value="1"/>
</dbReference>
<evidence type="ECO:0000313" key="2">
    <source>
        <dbReference type="EMBL" id="KAF6032607.1"/>
    </source>
</evidence>
<evidence type="ECO:0000313" key="3">
    <source>
        <dbReference type="Proteomes" id="UP000593567"/>
    </source>
</evidence>
<dbReference type="InterPro" id="IPR050729">
    <property type="entry name" value="Rho-GAP"/>
</dbReference>
<reference evidence="2" key="1">
    <citation type="submission" date="2020-06" db="EMBL/GenBank/DDBJ databases">
        <title>Draft genome of Bugula neritina, a colonial animal packing powerful symbionts and potential medicines.</title>
        <authorList>
            <person name="Rayko M."/>
        </authorList>
    </citation>
    <scope>NUCLEOTIDE SEQUENCE [LARGE SCALE GENOMIC DNA]</scope>
    <source>
        <strain evidence="2">Kwan_BN1</strain>
    </source>
</reference>
<proteinExistence type="predicted"/>
<keyword evidence="3" id="KW-1185">Reference proteome</keyword>
<sequence length="180" mass="20385">MDLSCVLSCVIFTVQGGYTLRNAAQSASAFDTQKRGYLFRAKLIEGKKKVKYKQDAELGKPEIIVDLRQSSIDWASKERSNRKNVLEITSDNGNIYLLQHEDHILVRQWFTVLNGKIKKFNSSVTDEPEEATVPEIERNNNQKGQSSTLPASSKFKHAKRLSKCKNIFYAKPGNSLTVFL</sequence>
<dbReference type="OrthoDB" id="79452at2759"/>
<name>A0A7J7K311_BUGNE</name>
<protein>
    <submittedName>
        <fullName evidence="2">ARHGAP27</fullName>
    </submittedName>
</protein>
<dbReference type="GO" id="GO:0005737">
    <property type="term" value="C:cytoplasm"/>
    <property type="evidence" value="ECO:0007669"/>
    <property type="project" value="TreeGrafter"/>
</dbReference>
<dbReference type="EMBL" id="VXIV02001496">
    <property type="protein sequence ID" value="KAF6032607.1"/>
    <property type="molecule type" value="Genomic_DNA"/>
</dbReference>
<evidence type="ECO:0000256" key="1">
    <source>
        <dbReference type="ARBA" id="ARBA00022468"/>
    </source>
</evidence>